<dbReference type="EMBL" id="LR797254">
    <property type="protein sequence ID" value="CAB4198164.1"/>
    <property type="molecule type" value="Genomic_DNA"/>
</dbReference>
<gene>
    <name evidence="3" type="ORF">UFOVP1305_55</name>
    <name evidence="2" type="ORF">UFOVP896_93</name>
</gene>
<dbReference type="EMBL" id="LR796844">
    <property type="protein sequence ID" value="CAB4169728.1"/>
    <property type="molecule type" value="Genomic_DNA"/>
</dbReference>
<sequence>MGYFKSSRPVLSPGLASAPQSLTSASTGTLINARGVTIIKTTATGDKVFRIAKANAGDFKEIACDISSTATASVRAASTAQTFYGTTQDTLTFSTAGSAGIAKFVRLYARTSTSWVVLGRSTGITLA</sequence>
<evidence type="ECO:0000313" key="2">
    <source>
        <dbReference type="EMBL" id="CAB4169728.1"/>
    </source>
</evidence>
<proteinExistence type="predicted"/>
<evidence type="ECO:0000313" key="3">
    <source>
        <dbReference type="EMBL" id="CAB4198164.1"/>
    </source>
</evidence>
<accession>A0A6J5S0I7</accession>
<name>A0A6J5S0I7_9CAUD</name>
<evidence type="ECO:0000256" key="1">
    <source>
        <dbReference type="SAM" id="MobiDB-lite"/>
    </source>
</evidence>
<organism evidence="3">
    <name type="scientific">uncultured Caudovirales phage</name>
    <dbReference type="NCBI Taxonomy" id="2100421"/>
    <lineage>
        <taxon>Viruses</taxon>
        <taxon>Duplodnaviria</taxon>
        <taxon>Heunggongvirae</taxon>
        <taxon>Uroviricota</taxon>
        <taxon>Caudoviricetes</taxon>
        <taxon>Peduoviridae</taxon>
        <taxon>Maltschvirus</taxon>
        <taxon>Maltschvirus maltsch</taxon>
    </lineage>
</organism>
<reference evidence="3" key="1">
    <citation type="submission" date="2020-05" db="EMBL/GenBank/DDBJ databases">
        <authorList>
            <person name="Chiriac C."/>
            <person name="Salcher M."/>
            <person name="Ghai R."/>
            <person name="Kavagutti S V."/>
        </authorList>
    </citation>
    <scope>NUCLEOTIDE SEQUENCE</scope>
</reference>
<protein>
    <submittedName>
        <fullName evidence="3">Uncharacterized protein</fullName>
    </submittedName>
</protein>
<feature type="region of interest" description="Disordered" evidence="1">
    <location>
        <begin position="1"/>
        <end position="22"/>
    </location>
</feature>